<name>A0A1Z3HP34_9CYAN</name>
<protein>
    <recommendedName>
        <fullName evidence="1">Peptidoglycan binding-like domain-containing protein</fullName>
    </recommendedName>
</protein>
<dbReference type="Proteomes" id="UP000191901">
    <property type="component" value="Chromosome"/>
</dbReference>
<dbReference type="OrthoDB" id="531390at2"/>
<evidence type="ECO:0000313" key="2">
    <source>
        <dbReference type="EMBL" id="ASC72073.1"/>
    </source>
</evidence>
<dbReference type="InterPro" id="IPR002477">
    <property type="entry name" value="Peptidoglycan-bd-like"/>
</dbReference>
<feature type="domain" description="Peptidoglycan binding-like" evidence="1">
    <location>
        <begin position="115"/>
        <end position="151"/>
    </location>
</feature>
<organism evidence="2 3">
    <name type="scientific">Halomicronema hongdechloris C2206</name>
    <dbReference type="NCBI Taxonomy" id="1641165"/>
    <lineage>
        <taxon>Bacteria</taxon>
        <taxon>Bacillati</taxon>
        <taxon>Cyanobacteriota</taxon>
        <taxon>Cyanophyceae</taxon>
        <taxon>Nodosilineales</taxon>
        <taxon>Nodosilineaceae</taxon>
        <taxon>Halomicronema</taxon>
    </lineage>
</organism>
<gene>
    <name evidence="2" type="ORF">XM38_030270</name>
</gene>
<reference evidence="2 3" key="1">
    <citation type="journal article" date="2016" name="Biochim. Biophys. Acta">
        <title>Characterization of red-shifted phycobilisomes isolated from the chlorophyll f-containing cyanobacterium Halomicronema hongdechloris.</title>
        <authorList>
            <person name="Li Y."/>
            <person name="Lin Y."/>
            <person name="Garvey C.J."/>
            <person name="Birch D."/>
            <person name="Corkery R.W."/>
            <person name="Loughlin P.C."/>
            <person name="Scheer H."/>
            <person name="Willows R.D."/>
            <person name="Chen M."/>
        </authorList>
    </citation>
    <scope>NUCLEOTIDE SEQUENCE [LARGE SCALE GENOMIC DNA]</scope>
    <source>
        <strain evidence="2 3">C2206</strain>
    </source>
</reference>
<sequence>MNDITEPATMTSFDSQDFVGQLIQASTRYTTTLQEYCYLAMQPTLSAADEDYLANILAQATRDPLLSFWIDEADHFIAHQLGLIDEAFIAQQQGKLRRAISQTWIDTLWSNLQNRTKALQAYLQRLGFYQGAIDGIEGPFTQAAIRAWQQQGSDDMGLVGS</sequence>
<keyword evidence="3" id="KW-1185">Reference proteome</keyword>
<dbReference type="SUPFAM" id="SSF47090">
    <property type="entry name" value="PGBD-like"/>
    <property type="match status" value="1"/>
</dbReference>
<dbReference type="EMBL" id="CP021983">
    <property type="protein sequence ID" value="ASC72073.1"/>
    <property type="molecule type" value="Genomic_DNA"/>
</dbReference>
<dbReference type="KEGG" id="hhg:XM38_030270"/>
<dbReference type="RefSeq" id="WP_080808630.1">
    <property type="nucleotide sequence ID" value="NZ_CP021983.2"/>
</dbReference>
<dbReference type="InterPro" id="IPR036366">
    <property type="entry name" value="PGBDSf"/>
</dbReference>
<dbReference type="Gene3D" id="1.10.101.10">
    <property type="entry name" value="PGBD-like superfamily/PGBD"/>
    <property type="match status" value="1"/>
</dbReference>
<evidence type="ECO:0000313" key="3">
    <source>
        <dbReference type="Proteomes" id="UP000191901"/>
    </source>
</evidence>
<dbReference type="InterPro" id="IPR036365">
    <property type="entry name" value="PGBD-like_sf"/>
</dbReference>
<dbReference type="AlphaFoldDB" id="A0A1Z3HP34"/>
<evidence type="ECO:0000259" key="1">
    <source>
        <dbReference type="Pfam" id="PF01471"/>
    </source>
</evidence>
<dbReference type="Pfam" id="PF01471">
    <property type="entry name" value="PG_binding_1"/>
    <property type="match status" value="1"/>
</dbReference>
<accession>A0A1Z3HP34</accession>
<proteinExistence type="predicted"/>